<feature type="compositionally biased region" description="Basic and acidic residues" evidence="1">
    <location>
        <begin position="7"/>
        <end position="21"/>
    </location>
</feature>
<keyword evidence="3" id="KW-1185">Reference proteome</keyword>
<dbReference type="InterPro" id="IPR021463">
    <property type="entry name" value="Methyltransf_34"/>
</dbReference>
<accession>A0A8A3PE63</accession>
<protein>
    <recommendedName>
        <fullName evidence="4">25S rRNA (Uridine(2843)-N(3))-methyltransferase</fullName>
    </recommendedName>
</protein>
<reference evidence="2" key="1">
    <citation type="submission" date="2020-10" db="EMBL/GenBank/DDBJ databases">
        <title>Genome Sequence of Monilinia vaccinii-corymbosi Sheds Light on Mummy Berry Disease Infection of Blueberry and Mating Type.</title>
        <authorList>
            <person name="Yow A.G."/>
            <person name="Zhang Y."/>
            <person name="Bansal K."/>
            <person name="Eacker S.M."/>
            <person name="Sullivan S."/>
            <person name="Liachko I."/>
            <person name="Cubeta M.A."/>
            <person name="Rollins J.A."/>
            <person name="Ashrafi H."/>
        </authorList>
    </citation>
    <scope>NUCLEOTIDE SEQUENCE</scope>
    <source>
        <strain evidence="2">RL-1</strain>
    </source>
</reference>
<sequence length="410" mass="45605">MGKNGKFGKDYGKVVGKDHPGRPGWKGPGFTKKTELKPKKAKPGEERELAMNPKESLVPVKLQQLLLNIFRDTFSGVIDSDDFRQLLQDVKGALYDRDFSRAFEKEEYLEVYSARWSPSRSLCYASVLLDLQEHFGELLPRDGDAQSEVDSKLAIDSPSTTSFRPKTRVVSIGGGAAEIVAFGGFLKHRTTPSATGTTPESADEAMASLTLSDSKQEIELFLVDTASWANVVSKLQTGLTTPPPISKYASAAAKEANSALIRPEDFTAKFLEHDVFAMTQTDLDNLFGTKPVLVTLFFTLNELYTASISKTTAFLLKITSLLPSGSLLLVVDSPGSYSETKVGTEEKRYPMKFLLDHTLIETQKSGGKESVPDWVKVYSEDSQWFRLGENLKYPIQLENMRYQVHLYRRS</sequence>
<gene>
    <name evidence="2" type="ORF">DSL72_002953</name>
</gene>
<organism evidence="2 3">
    <name type="scientific">Monilinia vaccinii-corymbosi</name>
    <dbReference type="NCBI Taxonomy" id="61207"/>
    <lineage>
        <taxon>Eukaryota</taxon>
        <taxon>Fungi</taxon>
        <taxon>Dikarya</taxon>
        <taxon>Ascomycota</taxon>
        <taxon>Pezizomycotina</taxon>
        <taxon>Leotiomycetes</taxon>
        <taxon>Helotiales</taxon>
        <taxon>Sclerotiniaceae</taxon>
        <taxon>Monilinia</taxon>
    </lineage>
</organism>
<name>A0A8A3PE63_9HELO</name>
<evidence type="ECO:0000313" key="3">
    <source>
        <dbReference type="Proteomes" id="UP000672032"/>
    </source>
</evidence>
<dbReference type="AlphaFoldDB" id="A0A8A3PE63"/>
<evidence type="ECO:0000256" key="1">
    <source>
        <dbReference type="SAM" id="MobiDB-lite"/>
    </source>
</evidence>
<feature type="compositionally biased region" description="Basic and acidic residues" evidence="1">
    <location>
        <begin position="32"/>
        <end position="48"/>
    </location>
</feature>
<evidence type="ECO:0000313" key="2">
    <source>
        <dbReference type="EMBL" id="QSZ33365.1"/>
    </source>
</evidence>
<feature type="region of interest" description="Disordered" evidence="1">
    <location>
        <begin position="1"/>
        <end position="48"/>
    </location>
</feature>
<dbReference type="Pfam" id="PF11312">
    <property type="entry name" value="Methyltransf_34"/>
    <property type="match status" value="1"/>
</dbReference>
<dbReference type="OrthoDB" id="6419443at2759"/>
<evidence type="ECO:0008006" key="4">
    <source>
        <dbReference type="Google" id="ProtNLM"/>
    </source>
</evidence>
<dbReference type="Proteomes" id="UP000672032">
    <property type="component" value="Chromosome 3"/>
</dbReference>
<proteinExistence type="predicted"/>
<dbReference type="EMBL" id="CP063407">
    <property type="protein sequence ID" value="QSZ33365.1"/>
    <property type="molecule type" value="Genomic_DNA"/>
</dbReference>